<evidence type="ECO:0000313" key="2">
    <source>
        <dbReference type="EMBL" id="PZN82082.1"/>
    </source>
</evidence>
<sequence>MLNSKEPEAAMSESIPDLIPLGPERDGTSQSQRILPSLDPETVSLDGRSLEDCLAFAQAYAKELTYFNLEAQPCGDWQGLLNPNGLNAEDLTRQWREIPKFLAEPETFDHTRPYRRPHFLLFVIFLHLLGLTRLRINQLTRKHLDFYYQTYLSLTKQAGRPDRVNILAKLTADTAQARLPAGTLLLAGQDSRGDDLFYRTDAELIVNRAQVKRLSSVFVDMKITGIREAREFPPKTETDPLLAMFAIVYGEPAPGDPLPPYPAQDPTQTVNGNFLGLLTSMVDFVGRSLHMEFQQFHTMMRLKNQRIKSAVSDWTLINDKLNIIGVAKRGSTYTKISPPDSNKFDDNLKHALDGELNYSELGGDITSMEDLYRQSYREKVWEFIKKYLFKELDDFNTMMKKKMEVDNDWRHVNSLLKFANPDFVPINKEPASPEFYENVQKAFPALKFSAFSEIFKVKDDKFDLDRFHVALNTVEAYFHCRLEDFAQLMDARARDKIDTGKPTPAEWERVYAILAKAYAEKVYASRRVQLVKFIELKVTKVILEAMLRLVLGESRLTDAEMFGRLTDYWPKEANKEILEFIKNVIVGNKTDLPLPSGGWTDIVANLELTWRNREGKEPIAQKVEWLNLYANEDATAVSVSNPLGMQQRWRTFGQVHPAPKRHPTPLPGWSIASPVFLLSQGSRKVELTLNFQPTLFDQKRIDSLREHLSPDYLQIEASTAKGWVAPNKLIKLIADKDKDKVKLGLKLELSLDESFPPIAALPGAESPWPLIRLMLLSTWQDQAYVMPLYPLMQDLVLEQVLIKVTVTGLSDLRMENDEGSLLVGKPFEPFGSNPTAGSGFLFTHPELVTKRLDKLSAKLEWMKLPFAELTDIEGYYKNYPEIETQRCVYPNFYAKLSLVDHRLEIKLLDKAGLFGSGDAKDCTIEINDVPQKIDDNRKGYAYLPEFGPFSQKDPSSWLRFWRFELNAPDFQHGNYVRVSAAMSLKWAAAIAASIKDPKVPPPNPEDYQVNPPYTPKLKSFSVGYECSVNITMDPVKGMEGVWAKPYGNGEERMFHLHAFGYAEIQPEQNASLCRLLPAYGNAGELYIGLEAVAAPQDVAFLFQLADGSANPDVPPQPVQWSYLSGNHWVSLHDGGILADSTSGLAGTGIIQFRLPKTEPNTLLPANLYWLRVAVAQYCDSVCDTIAIHPQAVSATWVDRGNASDHLERPLPPGTINRTPDGVSGLLSISQPYSSSGGKPGERAELFNRRVSERLRHKQRALTYWDY</sequence>
<name>A0A2W4RE11_9GAMM</name>
<gene>
    <name evidence="2" type="ORF">DM484_07055</name>
</gene>
<accession>A0A2W4RE11</accession>
<organism evidence="2 3">
    <name type="scientific">Candidatus Methylumidiphilus alinenensis</name>
    <dbReference type="NCBI Taxonomy" id="2202197"/>
    <lineage>
        <taxon>Bacteria</taxon>
        <taxon>Pseudomonadati</taxon>
        <taxon>Pseudomonadota</taxon>
        <taxon>Gammaproteobacteria</taxon>
        <taxon>Methylococcales</taxon>
        <taxon>Candidatus Methylumidiphilus</taxon>
    </lineage>
</organism>
<comment type="caution">
    <text evidence="2">The sequence shown here is derived from an EMBL/GenBank/DDBJ whole genome shotgun (WGS) entry which is preliminary data.</text>
</comment>
<dbReference type="AlphaFoldDB" id="A0A2W4RE11"/>
<evidence type="ECO:0000313" key="3">
    <source>
        <dbReference type="Proteomes" id="UP000249396"/>
    </source>
</evidence>
<evidence type="ECO:0008006" key="4">
    <source>
        <dbReference type="Google" id="ProtNLM"/>
    </source>
</evidence>
<dbReference type="EMBL" id="QJPH01000236">
    <property type="protein sequence ID" value="PZN82082.1"/>
    <property type="molecule type" value="Genomic_DNA"/>
</dbReference>
<proteinExistence type="predicted"/>
<protein>
    <recommendedName>
        <fullName evidence="4">Baseplate protein J-like domain-containing protein</fullName>
    </recommendedName>
</protein>
<feature type="non-terminal residue" evidence="2">
    <location>
        <position position="1266"/>
    </location>
</feature>
<evidence type="ECO:0000256" key="1">
    <source>
        <dbReference type="SAM" id="MobiDB-lite"/>
    </source>
</evidence>
<dbReference type="Proteomes" id="UP000249396">
    <property type="component" value="Unassembled WGS sequence"/>
</dbReference>
<reference evidence="2 3" key="1">
    <citation type="journal article" date="2018" name="Aquat. Microb. Ecol.">
        <title>Gammaproteobacterial methanotrophs dominate.</title>
        <authorList>
            <person name="Rissanen A.J."/>
            <person name="Saarenheimo J."/>
            <person name="Tiirola M."/>
            <person name="Peura S."/>
            <person name="Aalto S.L."/>
            <person name="Karvinen A."/>
            <person name="Nykanen H."/>
        </authorList>
    </citation>
    <scope>NUCLEOTIDE SEQUENCE [LARGE SCALE GENOMIC DNA]</scope>
    <source>
        <strain evidence="2">AMbin10</strain>
    </source>
</reference>
<feature type="region of interest" description="Disordered" evidence="1">
    <location>
        <begin position="1"/>
        <end position="37"/>
    </location>
</feature>